<dbReference type="PANTHER" id="PTHR11069:SF23">
    <property type="entry name" value="LYSOSOMAL ACID GLUCOSYLCERAMIDASE"/>
    <property type="match status" value="1"/>
</dbReference>
<keyword evidence="6" id="KW-0443">Lipid metabolism</keyword>
<dbReference type="GO" id="GO:0006680">
    <property type="term" value="P:glucosylceramide catabolic process"/>
    <property type="evidence" value="ECO:0007669"/>
    <property type="project" value="TreeGrafter"/>
</dbReference>
<dbReference type="GO" id="GO:0016020">
    <property type="term" value="C:membrane"/>
    <property type="evidence" value="ECO:0007669"/>
    <property type="project" value="GOC"/>
</dbReference>
<keyword evidence="7" id="KW-0472">Membrane</keyword>
<evidence type="ECO:0000313" key="10">
    <source>
        <dbReference type="EMBL" id="CAF0962886.1"/>
    </source>
</evidence>
<gene>
    <name evidence="10" type="ORF">OXX778_LOCUS14543</name>
</gene>
<evidence type="ECO:0000256" key="3">
    <source>
        <dbReference type="ARBA" id="ARBA00012658"/>
    </source>
</evidence>
<dbReference type="OrthoDB" id="2160638at2759"/>
<evidence type="ECO:0000256" key="5">
    <source>
        <dbReference type="ARBA" id="ARBA00022801"/>
    </source>
</evidence>
<organism evidence="10 11">
    <name type="scientific">Brachionus calyciflorus</name>
    <dbReference type="NCBI Taxonomy" id="104777"/>
    <lineage>
        <taxon>Eukaryota</taxon>
        <taxon>Metazoa</taxon>
        <taxon>Spiralia</taxon>
        <taxon>Gnathifera</taxon>
        <taxon>Rotifera</taxon>
        <taxon>Eurotatoria</taxon>
        <taxon>Monogononta</taxon>
        <taxon>Pseudotrocha</taxon>
        <taxon>Ploima</taxon>
        <taxon>Brachionidae</taxon>
        <taxon>Brachionus</taxon>
    </lineage>
</organism>
<feature type="domain" description="Glycosyl hydrolase family 30 TIM-barrel" evidence="8">
    <location>
        <begin position="128"/>
        <end position="462"/>
    </location>
</feature>
<keyword evidence="4" id="KW-0732">Signal</keyword>
<accession>A0A814E2F6</accession>
<keyword evidence="11" id="KW-1185">Reference proteome</keyword>
<evidence type="ECO:0000313" key="11">
    <source>
        <dbReference type="Proteomes" id="UP000663879"/>
    </source>
</evidence>
<reference evidence="10" key="1">
    <citation type="submission" date="2021-02" db="EMBL/GenBank/DDBJ databases">
        <authorList>
            <person name="Nowell W R."/>
        </authorList>
    </citation>
    <scope>NUCLEOTIDE SEQUENCE</scope>
    <source>
        <strain evidence="10">Ploen Becks lab</strain>
    </source>
</reference>
<evidence type="ECO:0000259" key="8">
    <source>
        <dbReference type="Pfam" id="PF02055"/>
    </source>
</evidence>
<evidence type="ECO:0000256" key="1">
    <source>
        <dbReference type="ARBA" id="ARBA00001013"/>
    </source>
</evidence>
<comment type="similarity">
    <text evidence="2 6">Belongs to the glycosyl hydrolase 30 family.</text>
</comment>
<dbReference type="InterPro" id="IPR033453">
    <property type="entry name" value="Glyco_hydro_30_TIM-barrel"/>
</dbReference>
<dbReference type="AlphaFoldDB" id="A0A814E2F6"/>
<dbReference type="Pfam" id="PF02055">
    <property type="entry name" value="Glyco_hydro_30"/>
    <property type="match status" value="1"/>
</dbReference>
<proteinExistence type="inferred from homology"/>
<evidence type="ECO:0000256" key="4">
    <source>
        <dbReference type="ARBA" id="ARBA00022729"/>
    </source>
</evidence>
<protein>
    <recommendedName>
        <fullName evidence="3 6">Glucosylceramidase</fullName>
        <ecNumber evidence="3 6">3.2.1.45</ecNumber>
    </recommendedName>
</protein>
<dbReference type="GO" id="GO:0004348">
    <property type="term" value="F:glucosylceramidase activity"/>
    <property type="evidence" value="ECO:0007669"/>
    <property type="project" value="UniProtKB-EC"/>
</dbReference>
<dbReference type="InterPro" id="IPR033452">
    <property type="entry name" value="GH30_C"/>
</dbReference>
<name>A0A814E2F6_9BILA</name>
<evidence type="ECO:0000256" key="7">
    <source>
        <dbReference type="SAM" id="Phobius"/>
    </source>
</evidence>
<dbReference type="InterPro" id="IPR017853">
    <property type="entry name" value="GH"/>
</dbReference>
<dbReference type="SUPFAM" id="SSF51445">
    <property type="entry name" value="(Trans)glycosidases"/>
    <property type="match status" value="1"/>
</dbReference>
<dbReference type="InterPro" id="IPR013780">
    <property type="entry name" value="Glyco_hydro_b"/>
</dbReference>
<dbReference type="Gene3D" id="2.60.40.1180">
    <property type="entry name" value="Golgi alpha-mannosidase II"/>
    <property type="match status" value="1"/>
</dbReference>
<keyword evidence="7" id="KW-0812">Transmembrane</keyword>
<dbReference type="InterPro" id="IPR001139">
    <property type="entry name" value="Glyco_hydro_30"/>
</dbReference>
<dbReference type="PRINTS" id="PR00843">
    <property type="entry name" value="GLHYDRLASE30"/>
</dbReference>
<dbReference type="Proteomes" id="UP000663879">
    <property type="component" value="Unassembled WGS sequence"/>
</dbReference>
<dbReference type="EMBL" id="CAJNOC010003012">
    <property type="protein sequence ID" value="CAF0962886.1"/>
    <property type="molecule type" value="Genomic_DNA"/>
</dbReference>
<keyword evidence="7" id="KW-1133">Transmembrane helix</keyword>
<feature type="transmembrane region" description="Helical" evidence="7">
    <location>
        <begin position="21"/>
        <end position="42"/>
    </location>
</feature>
<dbReference type="PANTHER" id="PTHR11069">
    <property type="entry name" value="GLUCOSYLCERAMIDASE"/>
    <property type="match status" value="1"/>
</dbReference>
<comment type="caution">
    <text evidence="10">The sequence shown here is derived from an EMBL/GenBank/DDBJ whole genome shotgun (WGS) entry which is preliminary data.</text>
</comment>
<evidence type="ECO:0000256" key="2">
    <source>
        <dbReference type="ARBA" id="ARBA00005382"/>
    </source>
</evidence>
<dbReference type="Pfam" id="PF17189">
    <property type="entry name" value="Glyco_hydro_30C"/>
    <property type="match status" value="1"/>
</dbReference>
<feature type="domain" description="Glycosyl hydrolase family 30 beta sandwich" evidence="9">
    <location>
        <begin position="465"/>
        <end position="525"/>
    </location>
</feature>
<keyword evidence="6" id="KW-0326">Glycosidase</keyword>
<comment type="catalytic activity">
    <reaction evidence="1">
        <text>a beta-D-glucosyl-(1&lt;-&gt;1')-N-acylsphing-4-enine + H2O = an N-acylsphing-4-enine + D-glucose</text>
        <dbReference type="Rhea" id="RHEA:13269"/>
        <dbReference type="ChEBI" id="CHEBI:4167"/>
        <dbReference type="ChEBI" id="CHEBI:15377"/>
        <dbReference type="ChEBI" id="CHEBI:22801"/>
        <dbReference type="ChEBI" id="CHEBI:52639"/>
        <dbReference type="EC" id="3.2.1.45"/>
    </reaction>
    <physiologicalReaction direction="left-to-right" evidence="1">
        <dbReference type="Rhea" id="RHEA:13270"/>
    </physiologicalReaction>
</comment>
<evidence type="ECO:0000256" key="6">
    <source>
        <dbReference type="RuleBase" id="RU361188"/>
    </source>
</evidence>
<evidence type="ECO:0000259" key="9">
    <source>
        <dbReference type="Pfam" id="PF17189"/>
    </source>
</evidence>
<keyword evidence="6" id="KW-0746">Sphingolipid metabolism</keyword>
<keyword evidence="5 6" id="KW-0378">Hydrolase</keyword>
<sequence length="530" mass="60795">MLSEVKDNIPKRLYSLTKKSIFFYLILFAFILLGSILATYFGKSNPKVSESNCISLVCSNPNFMLEKCITSTSPSPVTNPNKISLELWQSEPLKSQFLVKKNPLFINTNSDLSSYIIQLNDSVKYQQIDGFGASLTESSAWLLQYKLSESRRNEIIEELFGDTGLRVSLLRQPMGSTDFSLGFWSYSETANNSNDFELGSFSLKLEEEFIRPMLDKAIKASNGRIKLFASPWSPPAWMKTSQSLIGGSLRKECYDVYADYFVKFLSEYKKKGIEIYGITIQNEPYYEPINYPGMKMTEQEQVEFTRVLVEKIRKYNFNAKILAHDHNFDGVDNAIKIILETKNLTHGAGFHHYNDENWEQLLLRFKDQLPDKDIWMTECGFGNWMGDASEQFHKAIVRQLRTTRYGSKGFIMWNIALDENSKPNVMGDTGSNRGLLQISSKGIDDVKYESLFYALGHFSKFVEKDAFRIDSNTFEQILESVAFLNPDKSVVLILLSRTKYEKNISLEFKGKYFNLNIPPMSATTLKFKID</sequence>
<dbReference type="Gene3D" id="3.20.20.80">
    <property type="entry name" value="Glycosidases"/>
    <property type="match status" value="1"/>
</dbReference>
<dbReference type="EC" id="3.2.1.45" evidence="3 6"/>